<dbReference type="VEuPathDB" id="FungiDB:KRP23_330"/>
<reference evidence="2" key="1">
    <citation type="journal article" date="2006" name="Science">
        <title>Phytophthora genome sequences uncover evolutionary origins and mechanisms of pathogenesis.</title>
        <authorList>
            <person name="Tyler B.M."/>
            <person name="Tripathy S."/>
            <person name="Zhang X."/>
            <person name="Dehal P."/>
            <person name="Jiang R.H."/>
            <person name="Aerts A."/>
            <person name="Arredondo F.D."/>
            <person name="Baxter L."/>
            <person name="Bensasson D."/>
            <person name="Beynon J.L."/>
            <person name="Chapman J."/>
            <person name="Damasceno C.M."/>
            <person name="Dorrance A.E."/>
            <person name="Dou D."/>
            <person name="Dickerman A.W."/>
            <person name="Dubchak I.L."/>
            <person name="Garbelotto M."/>
            <person name="Gijzen M."/>
            <person name="Gordon S.G."/>
            <person name="Govers F."/>
            <person name="Grunwald N.J."/>
            <person name="Huang W."/>
            <person name="Ivors K.L."/>
            <person name="Jones R.W."/>
            <person name="Kamoun S."/>
            <person name="Krampis K."/>
            <person name="Lamour K.H."/>
            <person name="Lee M.K."/>
            <person name="McDonald W.H."/>
            <person name="Medina M."/>
            <person name="Meijer H.J."/>
            <person name="Nordberg E.K."/>
            <person name="Maclean D.J."/>
            <person name="Ospina-Giraldo M.D."/>
            <person name="Morris P.F."/>
            <person name="Phuntumart V."/>
            <person name="Putnam N.H."/>
            <person name="Rash S."/>
            <person name="Rose J.K."/>
            <person name="Sakihama Y."/>
            <person name="Salamov A.A."/>
            <person name="Savidor A."/>
            <person name="Scheuring C.F."/>
            <person name="Smith B.M."/>
            <person name="Sobral B.W."/>
            <person name="Terry A."/>
            <person name="Torto-Alalibo T.A."/>
            <person name="Win J."/>
            <person name="Xu Z."/>
            <person name="Zhang H."/>
            <person name="Grigoriev I.V."/>
            <person name="Rokhsar D.S."/>
            <person name="Boore J.L."/>
        </authorList>
    </citation>
    <scope>NUCLEOTIDE SEQUENCE [LARGE SCALE GENOMIC DNA]</scope>
    <source>
        <strain evidence="2">Pr102</strain>
    </source>
</reference>
<evidence type="ECO:0000313" key="2">
    <source>
        <dbReference type="Proteomes" id="UP000005238"/>
    </source>
</evidence>
<keyword evidence="2" id="KW-1185">Reference proteome</keyword>
<dbReference type="EMBL" id="DS566058">
    <property type="status" value="NOT_ANNOTATED_CDS"/>
    <property type="molecule type" value="Genomic_DNA"/>
</dbReference>
<proteinExistence type="predicted"/>
<accession>H3GVZ5</accession>
<organism evidence="1 2">
    <name type="scientific">Phytophthora ramorum</name>
    <name type="common">Sudden oak death agent</name>
    <dbReference type="NCBI Taxonomy" id="164328"/>
    <lineage>
        <taxon>Eukaryota</taxon>
        <taxon>Sar</taxon>
        <taxon>Stramenopiles</taxon>
        <taxon>Oomycota</taxon>
        <taxon>Peronosporomycetes</taxon>
        <taxon>Peronosporales</taxon>
        <taxon>Peronosporaceae</taxon>
        <taxon>Phytophthora</taxon>
    </lineage>
</organism>
<dbReference type="VEuPathDB" id="FungiDB:KRP22_3972"/>
<protein>
    <submittedName>
        <fullName evidence="1">Uncharacterized protein</fullName>
    </submittedName>
</protein>
<dbReference type="Proteomes" id="UP000005238">
    <property type="component" value="Unassembled WGS sequence"/>
</dbReference>
<dbReference type="VEuPathDB" id="FungiDB:KRP23_9090"/>
<dbReference type="HOGENOM" id="CLU_644775_0_0_1"/>
<evidence type="ECO:0000313" key="1">
    <source>
        <dbReference type="EnsemblProtists" id="Phyra81590"/>
    </source>
</evidence>
<dbReference type="eggNOG" id="ENOG502SJCY">
    <property type="taxonomic scope" value="Eukaryota"/>
</dbReference>
<sequence length="426" mass="48214">MASNWRWLALGPCWLGWRHIHMPKEWWGRRQLLLNAKTGMITRGCQYVVARSQHLDLMKPQLMDHRYEDAQGNFCCERFEFFHFTGVQSIKQVFEAIKYFMLNMEITISEALGHTTVREDYDTVDDGTSIWNYRLLSTDSNGITSEVNKVVLTEYFDESVTMGGRPCAVVVTDSVDVDDLYPYNPRERVRRDISATTVLTEMKRKKNERSTSTESEQRLQCQTLSSGVPTGTTALSVVAEYFRLFRYGLKGSALMNDPDNSTKVAPNTNVSSVQHDFLHAATSPDVVGETGFGVESLIDDYRRLALYLPDSDTQLVRLDTGPEDSLTATTTVGITITANTLHFAFPHLVHNGDRDQWSPVAAKLLDQRFVLRGSIHFKWDSITSRVKLVQSKADLLTPMLHLLGDLETVSRVFDNALVTPECKLAQ</sequence>
<dbReference type="InParanoid" id="H3GVZ5"/>
<name>H3GVZ5_PHYRM</name>
<dbReference type="EnsemblProtists" id="Phyra81590">
    <property type="protein sequence ID" value="Phyra81590"/>
    <property type="gene ID" value="Phyra81590"/>
</dbReference>
<dbReference type="AlphaFoldDB" id="H3GVZ5"/>
<reference evidence="1" key="2">
    <citation type="submission" date="2015-06" db="UniProtKB">
        <authorList>
            <consortium name="EnsemblProtists"/>
        </authorList>
    </citation>
    <scope>IDENTIFICATION</scope>
    <source>
        <strain evidence="1">Pr102</strain>
    </source>
</reference>